<reference evidence="1" key="1">
    <citation type="submission" date="2023-07" db="EMBL/GenBank/DDBJ databases">
        <title>Black Yeasts Isolated from many extreme environments.</title>
        <authorList>
            <person name="Coleine C."/>
            <person name="Stajich J.E."/>
            <person name="Selbmann L."/>
        </authorList>
    </citation>
    <scope>NUCLEOTIDE SEQUENCE</scope>
    <source>
        <strain evidence="1">CCFEE 5714</strain>
    </source>
</reference>
<comment type="caution">
    <text evidence="1">The sequence shown here is derived from an EMBL/GenBank/DDBJ whole genome shotgun (WGS) entry which is preliminary data.</text>
</comment>
<name>A0ACC3NVI7_9PEZI</name>
<keyword evidence="2" id="KW-1185">Reference proteome</keyword>
<evidence type="ECO:0000313" key="2">
    <source>
        <dbReference type="Proteomes" id="UP001281147"/>
    </source>
</evidence>
<protein>
    <submittedName>
        <fullName evidence="1">Uncharacterized protein</fullName>
    </submittedName>
</protein>
<evidence type="ECO:0000313" key="1">
    <source>
        <dbReference type="EMBL" id="KAK3723653.1"/>
    </source>
</evidence>
<organism evidence="1 2">
    <name type="scientific">Vermiconidia calcicola</name>
    <dbReference type="NCBI Taxonomy" id="1690605"/>
    <lineage>
        <taxon>Eukaryota</taxon>
        <taxon>Fungi</taxon>
        <taxon>Dikarya</taxon>
        <taxon>Ascomycota</taxon>
        <taxon>Pezizomycotina</taxon>
        <taxon>Dothideomycetes</taxon>
        <taxon>Dothideomycetidae</taxon>
        <taxon>Mycosphaerellales</taxon>
        <taxon>Extremaceae</taxon>
        <taxon>Vermiconidia</taxon>
    </lineage>
</organism>
<dbReference type="Proteomes" id="UP001281147">
    <property type="component" value="Unassembled WGS sequence"/>
</dbReference>
<accession>A0ACC3NVI7</accession>
<sequence length="308" mass="34886">MAEQKAVLDSCTDVDLQRVLEYCALDGCRSQKRSEIIEAIQEYDRGNREEYEATVAAEEAAFRQHKGQLRLQHLQNITAPTPAYIARLENSSAAAARVANVGFYKSSVELRNKIYEHVLPTQRLISNGKKNSIVVARKANVDGLPPLSIHFEAPILSTCRLTRFEALSSYYGRQSFRFVIHKRLSPRYYGINQDWEVPDNFHLALQWLETLGDRLQHIRFLEINVCRGFSKIKFTLTGKAYSATGLSQGNEEGCKAVVEAILETVKKNLGGKVIEAPKSRPEMQFEDSPTYEFWDKVQRPKLMGIAAS</sequence>
<proteinExistence type="predicted"/>
<dbReference type="EMBL" id="JAUTXU010000008">
    <property type="protein sequence ID" value="KAK3723653.1"/>
    <property type="molecule type" value="Genomic_DNA"/>
</dbReference>
<gene>
    <name evidence="1" type="ORF">LTR37_001534</name>
</gene>